<gene>
    <name evidence="3" type="ORF">GCM10009850_000780</name>
</gene>
<proteinExistence type="predicted"/>
<feature type="compositionally biased region" description="Basic and acidic residues" evidence="1">
    <location>
        <begin position="46"/>
        <end position="57"/>
    </location>
</feature>
<keyword evidence="4" id="KW-1185">Reference proteome</keyword>
<accession>A0ABN3C4N0</accession>
<evidence type="ECO:0000256" key="1">
    <source>
        <dbReference type="SAM" id="MobiDB-lite"/>
    </source>
</evidence>
<keyword evidence="2" id="KW-0472">Membrane</keyword>
<protein>
    <submittedName>
        <fullName evidence="3">Uncharacterized protein</fullName>
    </submittedName>
</protein>
<keyword evidence="2" id="KW-1133">Transmembrane helix</keyword>
<reference evidence="3 4" key="1">
    <citation type="journal article" date="2019" name="Int. J. Syst. Evol. Microbiol.">
        <title>The Global Catalogue of Microorganisms (GCM) 10K type strain sequencing project: providing services to taxonomists for standard genome sequencing and annotation.</title>
        <authorList>
            <consortium name="The Broad Institute Genomics Platform"/>
            <consortium name="The Broad Institute Genome Sequencing Center for Infectious Disease"/>
            <person name="Wu L."/>
            <person name="Ma J."/>
        </authorList>
    </citation>
    <scope>NUCLEOTIDE SEQUENCE [LARGE SCALE GENOMIC DNA]</scope>
    <source>
        <strain evidence="3 4">JCM 16114</strain>
    </source>
</reference>
<name>A0ABN3C4N0_9ACTN</name>
<feature type="transmembrane region" description="Helical" evidence="2">
    <location>
        <begin position="27"/>
        <end position="43"/>
    </location>
</feature>
<evidence type="ECO:0000313" key="4">
    <source>
        <dbReference type="Proteomes" id="UP001499843"/>
    </source>
</evidence>
<evidence type="ECO:0000256" key="2">
    <source>
        <dbReference type="SAM" id="Phobius"/>
    </source>
</evidence>
<sequence length="66" mass="6853">MILFFAGCGALVVDSMADIGKAVALAIVGAGFMIGAVALAIGVDNRRRPQQPKEGRPKHPSHGVRL</sequence>
<dbReference type="Proteomes" id="UP001499843">
    <property type="component" value="Unassembled WGS sequence"/>
</dbReference>
<comment type="caution">
    <text evidence="3">The sequence shown here is derived from an EMBL/GenBank/DDBJ whole genome shotgun (WGS) entry which is preliminary data.</text>
</comment>
<dbReference type="EMBL" id="BAAAQX010000001">
    <property type="protein sequence ID" value="GAA2203910.1"/>
    <property type="molecule type" value="Genomic_DNA"/>
</dbReference>
<keyword evidence="2" id="KW-0812">Transmembrane</keyword>
<feature type="region of interest" description="Disordered" evidence="1">
    <location>
        <begin position="46"/>
        <end position="66"/>
    </location>
</feature>
<evidence type="ECO:0000313" key="3">
    <source>
        <dbReference type="EMBL" id="GAA2203910.1"/>
    </source>
</evidence>
<organism evidence="3 4">
    <name type="scientific">Nonomuraea monospora</name>
    <dbReference type="NCBI Taxonomy" id="568818"/>
    <lineage>
        <taxon>Bacteria</taxon>
        <taxon>Bacillati</taxon>
        <taxon>Actinomycetota</taxon>
        <taxon>Actinomycetes</taxon>
        <taxon>Streptosporangiales</taxon>
        <taxon>Streptosporangiaceae</taxon>
        <taxon>Nonomuraea</taxon>
    </lineage>
</organism>